<gene>
    <name evidence="2" type="ordered locus">Dacet_1455</name>
</gene>
<organism evidence="2 3">
    <name type="scientific">Denitrovibrio acetiphilus (strain DSM 12809 / NBRC 114555 / N2460)</name>
    <dbReference type="NCBI Taxonomy" id="522772"/>
    <lineage>
        <taxon>Bacteria</taxon>
        <taxon>Pseudomonadati</taxon>
        <taxon>Deferribacterota</taxon>
        <taxon>Deferribacteres</taxon>
        <taxon>Deferribacterales</taxon>
        <taxon>Geovibrionaceae</taxon>
        <taxon>Denitrovibrio</taxon>
    </lineage>
</organism>
<dbReference type="eggNOG" id="COG0613">
    <property type="taxonomic scope" value="Bacteria"/>
</dbReference>
<evidence type="ECO:0000313" key="2">
    <source>
        <dbReference type="EMBL" id="ADD68225.1"/>
    </source>
</evidence>
<dbReference type="InterPro" id="IPR003141">
    <property type="entry name" value="Pol/His_phosphatase_N"/>
</dbReference>
<evidence type="ECO:0000313" key="3">
    <source>
        <dbReference type="Proteomes" id="UP000002012"/>
    </source>
</evidence>
<dbReference type="EMBL" id="CP001968">
    <property type="protein sequence ID" value="ADD68225.1"/>
    <property type="molecule type" value="Genomic_DNA"/>
</dbReference>
<reference evidence="2 3" key="1">
    <citation type="journal article" date="2010" name="Stand. Genomic Sci.">
        <title>Complete genome sequence of Denitrovibrio acetiphilus type strain (N2460).</title>
        <authorList>
            <person name="Kiss H."/>
            <person name="Lang E."/>
            <person name="Lapidus A."/>
            <person name="Copeland A."/>
            <person name="Nolan M."/>
            <person name="Glavina Del Rio T."/>
            <person name="Chen F."/>
            <person name="Lucas S."/>
            <person name="Tice H."/>
            <person name="Cheng J.F."/>
            <person name="Han C."/>
            <person name="Goodwin L."/>
            <person name="Pitluck S."/>
            <person name="Liolios K."/>
            <person name="Pati A."/>
            <person name="Ivanova N."/>
            <person name="Mavromatis K."/>
            <person name="Chen A."/>
            <person name="Palaniappan K."/>
            <person name="Land M."/>
            <person name="Hauser L."/>
            <person name="Chang Y.J."/>
            <person name="Jeffries C.D."/>
            <person name="Detter J.C."/>
            <person name="Brettin T."/>
            <person name="Spring S."/>
            <person name="Rohde M."/>
            <person name="Goker M."/>
            <person name="Woyke T."/>
            <person name="Bristow J."/>
            <person name="Eisen J.A."/>
            <person name="Markowitz V."/>
            <person name="Hugenholtz P."/>
            <person name="Kyrpides N.C."/>
            <person name="Klenk H.P."/>
        </authorList>
    </citation>
    <scope>NUCLEOTIDE SEQUENCE [LARGE SCALE GENOMIC DNA]</scope>
    <source>
        <strain evidence="3">DSM 12809 / NBRC 114555 / N2460</strain>
    </source>
</reference>
<dbReference type="InParanoid" id="D4H876"/>
<dbReference type="InterPro" id="IPR016195">
    <property type="entry name" value="Pol/histidinol_Pase-like"/>
</dbReference>
<dbReference type="PANTHER" id="PTHR42924">
    <property type="entry name" value="EXONUCLEASE"/>
    <property type="match status" value="1"/>
</dbReference>
<dbReference type="OrthoDB" id="9804333at2"/>
<feature type="domain" description="Polymerase/histidinol phosphatase N-terminal" evidence="1">
    <location>
        <begin position="2"/>
        <end position="65"/>
    </location>
</feature>
<dbReference type="HOGENOM" id="CLU_067347_1_0_0"/>
<dbReference type="STRING" id="522772.Dacet_1455"/>
<dbReference type="GO" id="GO:0004534">
    <property type="term" value="F:5'-3' RNA exonuclease activity"/>
    <property type="evidence" value="ECO:0007669"/>
    <property type="project" value="TreeGrafter"/>
</dbReference>
<dbReference type="CDD" id="cd07438">
    <property type="entry name" value="PHP_HisPPase_AMP"/>
    <property type="match status" value="1"/>
</dbReference>
<dbReference type="Gene3D" id="1.10.150.650">
    <property type="match status" value="1"/>
</dbReference>
<dbReference type="PaxDb" id="522772-Dacet_1455"/>
<dbReference type="PANTHER" id="PTHR42924:SF3">
    <property type="entry name" value="POLYMERASE_HISTIDINOL PHOSPHATASE N-TERMINAL DOMAIN-CONTAINING PROTEIN"/>
    <property type="match status" value="1"/>
</dbReference>
<dbReference type="GO" id="GO:0035312">
    <property type="term" value="F:5'-3' DNA exonuclease activity"/>
    <property type="evidence" value="ECO:0007669"/>
    <property type="project" value="TreeGrafter"/>
</dbReference>
<proteinExistence type="predicted"/>
<dbReference type="InterPro" id="IPR052018">
    <property type="entry name" value="PHP_domain"/>
</dbReference>
<dbReference type="KEGG" id="dap:Dacet_1455"/>
<dbReference type="SUPFAM" id="SSF89550">
    <property type="entry name" value="PHP domain-like"/>
    <property type="match status" value="1"/>
</dbReference>
<accession>D4H876</accession>
<dbReference type="AlphaFoldDB" id="D4H876"/>
<dbReference type="RefSeq" id="WP_013010746.1">
    <property type="nucleotide sequence ID" value="NC_013943.1"/>
</dbReference>
<dbReference type="Proteomes" id="UP000002012">
    <property type="component" value="Chromosome"/>
</dbReference>
<dbReference type="Pfam" id="PF02811">
    <property type="entry name" value="PHP"/>
    <property type="match status" value="1"/>
</dbReference>
<keyword evidence="3" id="KW-1185">Reference proteome</keyword>
<dbReference type="SMART" id="SM00481">
    <property type="entry name" value="POLIIIAc"/>
    <property type="match status" value="1"/>
</dbReference>
<name>D4H876_DENA2</name>
<evidence type="ECO:0000259" key="1">
    <source>
        <dbReference type="SMART" id="SM00481"/>
    </source>
</evidence>
<sequence length="276" mass="30449">MIDLHTHSTFSDGTMHPEKLVSYAEKRGVEVLALTDHDTVDGLESFLSIDSSVKRVTGVEISVVYDPGTFHLVGLFVDHKNIALLKTLQKLKDARRRRNDRLMELVSGLIGGKVTEDDISPEKDGELGRPHIAQFLVAQGFAGSMNEAFDKYLGKDGSLYLPKDRLEFSEAIDVIHEAGGIAILAHPMTLGVDEKYFSPFLKYLKGMGLDGHEVWCSDTPADKYEMFYDIAKEHGMLISGGSDFHGDNKLSVGLGTGKGDLNIPYSIYKQLESAVR</sequence>
<protein>
    <submittedName>
        <fullName evidence="2">PHP domain protein</fullName>
    </submittedName>
</protein>
<dbReference type="InterPro" id="IPR004013">
    <property type="entry name" value="PHP_dom"/>
</dbReference>
<dbReference type="Gene3D" id="3.20.20.140">
    <property type="entry name" value="Metal-dependent hydrolases"/>
    <property type="match status" value="1"/>
</dbReference>
<dbReference type="FunCoup" id="D4H876">
    <property type="interactions" value="194"/>
</dbReference>